<reference evidence="2 3" key="1">
    <citation type="submission" date="2016-03" db="EMBL/GenBank/DDBJ databases">
        <title>Genome sequence of Nesiotobacter sp. nov., a moderately halophilic alphaproteobacterium isolated from the Yellow Sea, China.</title>
        <authorList>
            <person name="Zhang G."/>
            <person name="Zhang R."/>
        </authorList>
    </citation>
    <scope>NUCLEOTIDE SEQUENCE [LARGE SCALE GENOMIC DNA]</scope>
    <source>
        <strain evidence="2 3">WB1-6</strain>
    </source>
</reference>
<feature type="transmembrane region" description="Helical" evidence="1">
    <location>
        <begin position="120"/>
        <end position="141"/>
    </location>
</feature>
<dbReference type="EMBL" id="LVVZ01000032">
    <property type="protein sequence ID" value="OKL42854.1"/>
    <property type="molecule type" value="Genomic_DNA"/>
</dbReference>
<dbReference type="RefSeq" id="WP_028481856.1">
    <property type="nucleotide sequence ID" value="NZ_LVVZ01000032.1"/>
</dbReference>
<keyword evidence="1" id="KW-0812">Transmembrane</keyword>
<keyword evidence="1" id="KW-1133">Transmembrane helix</keyword>
<feature type="transmembrane region" description="Helical" evidence="1">
    <location>
        <begin position="20"/>
        <end position="38"/>
    </location>
</feature>
<dbReference type="Proteomes" id="UP000185783">
    <property type="component" value="Unassembled WGS sequence"/>
</dbReference>
<accession>A0A1U7JDT7</accession>
<dbReference type="AlphaFoldDB" id="A0A1U7JDT7"/>
<keyword evidence="3" id="KW-1185">Reference proteome</keyword>
<proteinExistence type="predicted"/>
<evidence type="ECO:0000313" key="3">
    <source>
        <dbReference type="Proteomes" id="UP000185783"/>
    </source>
</evidence>
<sequence length="203" mass="22190">MVRWVSREEYESQQSVNQAAGLLGIVFLLIGSLFWMFFQGVKRPLAFSIYLAILVAVLIPVSSFMSSTDNGLLVFVLALVMIGVLIGAFAGAKGPILYFEMLEARLMVWTYNKSPVLGMSVYWLLMAVTAVIGAGIVYMIGQFVNQLFDLALSPWIYYAIGFVASPLARVMSHPLSGQVDILGRPLEDAPSEDIAPNSGNSEL</sequence>
<gene>
    <name evidence="2" type="ORF">A3843_16950</name>
</gene>
<comment type="caution">
    <text evidence="2">The sequence shown here is derived from an EMBL/GenBank/DDBJ whole genome shotgun (WGS) entry which is preliminary data.</text>
</comment>
<feature type="transmembrane region" description="Helical" evidence="1">
    <location>
        <begin position="72"/>
        <end position="99"/>
    </location>
</feature>
<evidence type="ECO:0000313" key="2">
    <source>
        <dbReference type="EMBL" id="OKL42854.1"/>
    </source>
</evidence>
<protein>
    <submittedName>
        <fullName evidence="2">Uncharacterized protein</fullName>
    </submittedName>
</protein>
<organism evidence="2 3">
    <name type="scientific">Pseudovibrio exalbescens</name>
    <dbReference type="NCBI Taxonomy" id="197461"/>
    <lineage>
        <taxon>Bacteria</taxon>
        <taxon>Pseudomonadati</taxon>
        <taxon>Pseudomonadota</taxon>
        <taxon>Alphaproteobacteria</taxon>
        <taxon>Hyphomicrobiales</taxon>
        <taxon>Stappiaceae</taxon>
        <taxon>Pseudovibrio</taxon>
    </lineage>
</organism>
<name>A0A1U7JDT7_9HYPH</name>
<evidence type="ECO:0000256" key="1">
    <source>
        <dbReference type="SAM" id="Phobius"/>
    </source>
</evidence>
<feature type="transmembrane region" description="Helical" evidence="1">
    <location>
        <begin position="147"/>
        <end position="168"/>
    </location>
</feature>
<feature type="transmembrane region" description="Helical" evidence="1">
    <location>
        <begin position="45"/>
        <end position="66"/>
    </location>
</feature>
<keyword evidence="1" id="KW-0472">Membrane</keyword>